<reference evidence="2" key="1">
    <citation type="journal article" date="2021" name="J Fungi (Basel)">
        <title>Virulence traits and population genomics of the black yeast Aureobasidium melanogenum.</title>
        <authorList>
            <person name="Cernosa A."/>
            <person name="Sun X."/>
            <person name="Gostincar C."/>
            <person name="Fang C."/>
            <person name="Gunde-Cimerman N."/>
            <person name="Song Z."/>
        </authorList>
    </citation>
    <scope>NUCLEOTIDE SEQUENCE</scope>
    <source>
        <strain evidence="2">EXF-9911</strain>
    </source>
</reference>
<evidence type="ECO:0000313" key="3">
    <source>
        <dbReference type="Proteomes" id="UP000779574"/>
    </source>
</evidence>
<sequence length="196" mass="22303">MSSSPPPSYYHTTTEMPATRSEKPSVMLKRPTGSRTYHLTLERCKKSVVHTSGLRGPRDTIEDRDATITISDNATWDQVRKEIWRLYKKAWPAILGKAELEDYVLAADMQYTAQEGGVYGRVSMFEFEGDPFWAFHKRDDINVISFGAYCAPRHGEASGEVRSPNYVSQRLKIDQELRGKAKPKKASKSQQRCIVQ</sequence>
<gene>
    <name evidence="2" type="ORF">KCU76_g11990</name>
</gene>
<dbReference type="AlphaFoldDB" id="A0A9P8EB06"/>
<dbReference type="EMBL" id="JAHFXF010000598">
    <property type="protein sequence ID" value="KAG9685038.1"/>
    <property type="molecule type" value="Genomic_DNA"/>
</dbReference>
<name>A0A9P8EB06_AURME</name>
<feature type="region of interest" description="Disordered" evidence="1">
    <location>
        <begin position="1"/>
        <end position="29"/>
    </location>
</feature>
<organism evidence="2 3">
    <name type="scientific">Aureobasidium melanogenum</name>
    <name type="common">Aureobasidium pullulans var. melanogenum</name>
    <dbReference type="NCBI Taxonomy" id="46634"/>
    <lineage>
        <taxon>Eukaryota</taxon>
        <taxon>Fungi</taxon>
        <taxon>Dikarya</taxon>
        <taxon>Ascomycota</taxon>
        <taxon>Pezizomycotina</taxon>
        <taxon>Dothideomycetes</taxon>
        <taxon>Dothideomycetidae</taxon>
        <taxon>Dothideales</taxon>
        <taxon>Saccotheciaceae</taxon>
        <taxon>Aureobasidium</taxon>
    </lineage>
</organism>
<dbReference type="OrthoDB" id="3873478at2759"/>
<accession>A0A9P8EB06</accession>
<dbReference type="Proteomes" id="UP000779574">
    <property type="component" value="Unassembled WGS sequence"/>
</dbReference>
<comment type="caution">
    <text evidence="2">The sequence shown here is derived from an EMBL/GenBank/DDBJ whole genome shotgun (WGS) entry which is preliminary data.</text>
</comment>
<feature type="region of interest" description="Disordered" evidence="1">
    <location>
        <begin position="177"/>
        <end position="196"/>
    </location>
</feature>
<evidence type="ECO:0000256" key="1">
    <source>
        <dbReference type="SAM" id="MobiDB-lite"/>
    </source>
</evidence>
<reference evidence="2" key="2">
    <citation type="submission" date="2021-08" db="EMBL/GenBank/DDBJ databases">
        <authorList>
            <person name="Gostincar C."/>
            <person name="Sun X."/>
            <person name="Song Z."/>
            <person name="Gunde-Cimerman N."/>
        </authorList>
    </citation>
    <scope>NUCLEOTIDE SEQUENCE</scope>
    <source>
        <strain evidence="2">EXF-9911</strain>
    </source>
</reference>
<feature type="non-terminal residue" evidence="2">
    <location>
        <position position="196"/>
    </location>
</feature>
<proteinExistence type="predicted"/>
<protein>
    <submittedName>
        <fullName evidence="2">Uncharacterized protein</fullName>
    </submittedName>
</protein>
<evidence type="ECO:0000313" key="2">
    <source>
        <dbReference type="EMBL" id="KAG9685038.1"/>
    </source>
</evidence>